<feature type="region of interest" description="Disordered" evidence="1">
    <location>
        <begin position="61"/>
        <end position="89"/>
    </location>
</feature>
<dbReference type="EMBL" id="LAZR01022513">
    <property type="protein sequence ID" value="KKL81622.1"/>
    <property type="molecule type" value="Genomic_DNA"/>
</dbReference>
<gene>
    <name evidence="4" type="ORF">LCGC14_1992930</name>
    <name evidence="3" type="ORF">LCGC14_2365590</name>
    <name evidence="2" type="ORF">LCGC14_2579640</name>
</gene>
<reference evidence="4" key="1">
    <citation type="journal article" date="2015" name="Nature">
        <title>Complex archaea that bridge the gap between prokaryotes and eukaryotes.</title>
        <authorList>
            <person name="Spang A."/>
            <person name="Saw J.H."/>
            <person name="Jorgensen S.L."/>
            <person name="Zaremba-Niedzwiedzka K."/>
            <person name="Martijn J."/>
            <person name="Lind A.E."/>
            <person name="van Eijk R."/>
            <person name="Schleper C."/>
            <person name="Guy L."/>
            <person name="Ettema T.J."/>
        </authorList>
    </citation>
    <scope>NUCLEOTIDE SEQUENCE</scope>
</reference>
<dbReference type="EMBL" id="LAZR01043031">
    <property type="protein sequence ID" value="KKL08062.1"/>
    <property type="molecule type" value="Genomic_DNA"/>
</dbReference>
<evidence type="ECO:0000313" key="3">
    <source>
        <dbReference type="EMBL" id="KKL44446.1"/>
    </source>
</evidence>
<dbReference type="AlphaFoldDB" id="A0A0F9I2P7"/>
<name>A0A0F9I2P7_9ZZZZ</name>
<proteinExistence type="predicted"/>
<accession>A0A0F9I2P7</accession>
<evidence type="ECO:0000256" key="1">
    <source>
        <dbReference type="SAM" id="MobiDB-lite"/>
    </source>
</evidence>
<organism evidence="4">
    <name type="scientific">marine sediment metagenome</name>
    <dbReference type="NCBI Taxonomy" id="412755"/>
    <lineage>
        <taxon>unclassified sequences</taxon>
        <taxon>metagenomes</taxon>
        <taxon>ecological metagenomes</taxon>
    </lineage>
</organism>
<protein>
    <submittedName>
        <fullName evidence="4">Uncharacterized protein</fullName>
    </submittedName>
</protein>
<feature type="compositionally biased region" description="Basic and acidic residues" evidence="1">
    <location>
        <begin position="71"/>
        <end position="89"/>
    </location>
</feature>
<evidence type="ECO:0000313" key="2">
    <source>
        <dbReference type="EMBL" id="KKL08062.1"/>
    </source>
</evidence>
<sequence length="89" mass="10339">MTKPPCRHETLLARIKIPVNEYVCDDCKVKLVLVIPQYGLMTPAEFEQFKRTQAMQIEAARRRKSTGLVTPDEHRQEQTQAKQTKEGKR</sequence>
<comment type="caution">
    <text evidence="4">The sequence shown here is derived from an EMBL/GenBank/DDBJ whole genome shotgun (WGS) entry which is preliminary data.</text>
</comment>
<dbReference type="EMBL" id="LAZR01034758">
    <property type="protein sequence ID" value="KKL44446.1"/>
    <property type="molecule type" value="Genomic_DNA"/>
</dbReference>
<evidence type="ECO:0000313" key="4">
    <source>
        <dbReference type="EMBL" id="KKL81622.1"/>
    </source>
</evidence>